<reference evidence="2" key="1">
    <citation type="submission" date="2023-05" db="EMBL/GenBank/DDBJ databases">
        <title>Genome and transcriptome analyses reveal genes involved in the formation of fine ridges on petal epidermal cells in Hibiscus trionum.</title>
        <authorList>
            <person name="Koshimizu S."/>
            <person name="Masuda S."/>
            <person name="Ishii T."/>
            <person name="Shirasu K."/>
            <person name="Hoshino A."/>
            <person name="Arita M."/>
        </authorList>
    </citation>
    <scope>NUCLEOTIDE SEQUENCE</scope>
    <source>
        <strain evidence="2">Hamamatsu line</strain>
    </source>
</reference>
<gene>
    <name evidence="2" type="ORF">HRI_000282500</name>
</gene>
<proteinExistence type="predicted"/>
<protein>
    <recommendedName>
        <fullName evidence="1">GT-1/4-like C-terminal domain-containing protein</fullName>
    </recommendedName>
</protein>
<dbReference type="OrthoDB" id="691673at2759"/>
<comment type="caution">
    <text evidence="2">The sequence shown here is derived from an EMBL/GenBank/DDBJ whole genome shotgun (WGS) entry which is preliminary data.</text>
</comment>
<dbReference type="Pfam" id="PF26214">
    <property type="entry name" value="Ubiquitin_GT-1"/>
    <property type="match status" value="1"/>
</dbReference>
<evidence type="ECO:0000313" key="2">
    <source>
        <dbReference type="EMBL" id="GMI66132.1"/>
    </source>
</evidence>
<dbReference type="EMBL" id="BSYR01000004">
    <property type="protein sequence ID" value="GMI66132.1"/>
    <property type="molecule type" value="Genomic_DNA"/>
</dbReference>
<dbReference type="Proteomes" id="UP001165190">
    <property type="component" value="Unassembled WGS sequence"/>
</dbReference>
<feature type="domain" description="GT-1/4-like C-terminal" evidence="1">
    <location>
        <begin position="12"/>
        <end position="64"/>
    </location>
</feature>
<sequence length="67" mass="7775">MPLGNYTLHLDEGLAVKVCHYDESDHIPIHTEDDLRRGYTSLREMGGFRNIDNMDDLHTNAIYRDVN</sequence>
<evidence type="ECO:0000259" key="1">
    <source>
        <dbReference type="Pfam" id="PF26214"/>
    </source>
</evidence>
<evidence type="ECO:0000313" key="3">
    <source>
        <dbReference type="Proteomes" id="UP001165190"/>
    </source>
</evidence>
<keyword evidence="3" id="KW-1185">Reference proteome</keyword>
<name>A0A9W7GW51_HIBTR</name>
<organism evidence="2 3">
    <name type="scientific">Hibiscus trionum</name>
    <name type="common">Flower of an hour</name>
    <dbReference type="NCBI Taxonomy" id="183268"/>
    <lineage>
        <taxon>Eukaryota</taxon>
        <taxon>Viridiplantae</taxon>
        <taxon>Streptophyta</taxon>
        <taxon>Embryophyta</taxon>
        <taxon>Tracheophyta</taxon>
        <taxon>Spermatophyta</taxon>
        <taxon>Magnoliopsida</taxon>
        <taxon>eudicotyledons</taxon>
        <taxon>Gunneridae</taxon>
        <taxon>Pentapetalae</taxon>
        <taxon>rosids</taxon>
        <taxon>malvids</taxon>
        <taxon>Malvales</taxon>
        <taxon>Malvaceae</taxon>
        <taxon>Malvoideae</taxon>
        <taxon>Hibiscus</taxon>
    </lineage>
</organism>
<accession>A0A9W7GW51</accession>
<dbReference type="AlphaFoldDB" id="A0A9W7GW51"/>
<dbReference type="InterPro" id="IPR058943">
    <property type="entry name" value="GT-1/4_C"/>
</dbReference>